<dbReference type="PROSITE" id="PS00108">
    <property type="entry name" value="PROTEIN_KINASE_ST"/>
    <property type="match status" value="1"/>
</dbReference>
<evidence type="ECO:0000256" key="2">
    <source>
        <dbReference type="ARBA" id="ARBA00022741"/>
    </source>
</evidence>
<dbReference type="SMART" id="SM00220">
    <property type="entry name" value="S_TKc"/>
    <property type="match status" value="1"/>
</dbReference>
<reference evidence="8" key="1">
    <citation type="submission" date="2017-02" db="UniProtKB">
        <authorList>
            <consortium name="WormBaseParasite"/>
        </authorList>
    </citation>
    <scope>IDENTIFICATION</scope>
</reference>
<dbReference type="PROSITE" id="PS50011">
    <property type="entry name" value="PROTEIN_KINASE_DOM"/>
    <property type="match status" value="1"/>
</dbReference>
<evidence type="ECO:0000256" key="1">
    <source>
        <dbReference type="ARBA" id="ARBA00012513"/>
    </source>
</evidence>
<evidence type="ECO:0000256" key="3">
    <source>
        <dbReference type="ARBA" id="ARBA00022840"/>
    </source>
</evidence>
<dbReference type="Proteomes" id="UP000046392">
    <property type="component" value="Unplaced"/>
</dbReference>
<keyword evidence="5" id="KW-0418">Kinase</keyword>
<dbReference type="InterPro" id="IPR050235">
    <property type="entry name" value="CK1_Ser-Thr_kinase"/>
</dbReference>
<dbReference type="InterPro" id="IPR000719">
    <property type="entry name" value="Prot_kinase_dom"/>
</dbReference>
<dbReference type="InterPro" id="IPR011009">
    <property type="entry name" value="Kinase-like_dom_sf"/>
</dbReference>
<dbReference type="InterPro" id="IPR017441">
    <property type="entry name" value="Protein_kinase_ATP_BS"/>
</dbReference>
<evidence type="ECO:0000313" key="8">
    <source>
        <dbReference type="WBParaSite" id="SPAL_0001142133.1"/>
    </source>
</evidence>
<feature type="domain" description="Protein kinase" evidence="6">
    <location>
        <begin position="33"/>
        <end position="303"/>
    </location>
</feature>
<dbReference type="InterPro" id="IPR008271">
    <property type="entry name" value="Ser/Thr_kinase_AS"/>
</dbReference>
<dbReference type="STRING" id="174720.A0A0N5C090"/>
<keyword evidence="3 4" id="KW-0067">ATP-binding</keyword>
<evidence type="ECO:0000313" key="7">
    <source>
        <dbReference type="Proteomes" id="UP000046392"/>
    </source>
</evidence>
<proteinExistence type="inferred from homology"/>
<feature type="binding site" evidence="4">
    <location>
        <position position="64"/>
    </location>
    <ligand>
        <name>ATP</name>
        <dbReference type="ChEBI" id="CHEBI:30616"/>
    </ligand>
</feature>
<dbReference type="PROSITE" id="PS00107">
    <property type="entry name" value="PROTEIN_KINASE_ATP"/>
    <property type="match status" value="1"/>
</dbReference>
<organism evidence="7 8">
    <name type="scientific">Strongyloides papillosus</name>
    <name type="common">Intestinal threadworm</name>
    <dbReference type="NCBI Taxonomy" id="174720"/>
    <lineage>
        <taxon>Eukaryota</taxon>
        <taxon>Metazoa</taxon>
        <taxon>Ecdysozoa</taxon>
        <taxon>Nematoda</taxon>
        <taxon>Chromadorea</taxon>
        <taxon>Rhabditida</taxon>
        <taxon>Tylenchina</taxon>
        <taxon>Panagrolaimomorpha</taxon>
        <taxon>Strongyloidoidea</taxon>
        <taxon>Strongyloididae</taxon>
        <taxon>Strongyloides</taxon>
    </lineage>
</organism>
<accession>A0A0N5C090</accession>
<dbReference type="SUPFAM" id="SSF56112">
    <property type="entry name" value="Protein kinase-like (PK-like)"/>
    <property type="match status" value="1"/>
</dbReference>
<dbReference type="GO" id="GO:0004674">
    <property type="term" value="F:protein serine/threonine kinase activity"/>
    <property type="evidence" value="ECO:0007669"/>
    <property type="project" value="UniProtKB-KW"/>
</dbReference>
<dbReference type="PANTHER" id="PTHR11909">
    <property type="entry name" value="CASEIN KINASE-RELATED"/>
    <property type="match status" value="1"/>
</dbReference>
<keyword evidence="2 4" id="KW-0547">Nucleotide-binding</keyword>
<dbReference type="GO" id="GO:0005524">
    <property type="term" value="F:ATP binding"/>
    <property type="evidence" value="ECO:0007669"/>
    <property type="project" value="UniProtKB-UniRule"/>
</dbReference>
<dbReference type="Gene3D" id="1.10.510.10">
    <property type="entry name" value="Transferase(Phosphotransferase) domain 1"/>
    <property type="match status" value="1"/>
</dbReference>
<comment type="similarity">
    <text evidence="5">Belongs to the protein kinase superfamily.</text>
</comment>
<sequence length="487" mass="57311">MISTMIKSNITNLDKKIIQYVDGFQFSINTKKFKVIEKIGEGGHGCIYKGILIEDKNTKDVAIKVESNINSYLMNEINVYKEILNLKLLNRNFKNEFKPFIDFITFGAFQCNNFKYLVTEYCPESFADYRKRMKNSKSDIYNDNISVCINVVKGLDYLYSHYYVHNDIKDSNLLFSVFGMPNTTKLIDFGLCKIISSKKSNKIVGTIIFMSRDAHVGIYNYTNDLESLIFNLLFWMDYKLPWIDLTDINSIVEIKNFFINSFNSFIENEFNNNYKIFISLLFNHLKEAKLEGSPKYKCLKTLFTQELNNQIKNKKPCSFNLSKNFEKIKPDKNPNFKLYNFASNFSELLTFRKENQYNLQVAFFNYEVNTIRGFSYSYLYRNKLGHTHSKKLKWNTSSIKSLVSGLRYFMNVVISLNIKEFVLYTINKSFFNCFNTSNKNNNILRMDKEIKKLLYKYKIHVVLLNENLKDKLEIMKLAVAKAQELKE</sequence>
<evidence type="ECO:0000259" key="6">
    <source>
        <dbReference type="PROSITE" id="PS50011"/>
    </source>
</evidence>
<evidence type="ECO:0000256" key="4">
    <source>
        <dbReference type="PROSITE-ProRule" id="PRU10141"/>
    </source>
</evidence>
<keyword evidence="5" id="KW-0808">Transferase</keyword>
<name>A0A0N5C090_STREA</name>
<keyword evidence="7" id="KW-1185">Reference proteome</keyword>
<evidence type="ECO:0000256" key="5">
    <source>
        <dbReference type="RuleBase" id="RU000304"/>
    </source>
</evidence>
<dbReference type="AlphaFoldDB" id="A0A0N5C090"/>
<protein>
    <recommendedName>
        <fullName evidence="1">non-specific serine/threonine protein kinase</fullName>
        <ecNumber evidence="1">2.7.11.1</ecNumber>
    </recommendedName>
</protein>
<dbReference type="EC" id="2.7.11.1" evidence="1"/>
<dbReference type="Pfam" id="PF00069">
    <property type="entry name" value="Pkinase"/>
    <property type="match status" value="1"/>
</dbReference>
<keyword evidence="5" id="KW-0723">Serine/threonine-protein kinase</keyword>
<dbReference type="WBParaSite" id="SPAL_0001142133.1">
    <property type="protein sequence ID" value="SPAL_0001142133.1"/>
    <property type="gene ID" value="SPAL_0001142133"/>
</dbReference>